<protein>
    <submittedName>
        <fullName evidence="1">Uncharacterized protein</fullName>
    </submittedName>
</protein>
<dbReference type="Proteomes" id="UP000677515">
    <property type="component" value="Plasmid pERA53"/>
</dbReference>
<gene>
    <name evidence="1" type="ORF">ERHA53_46990</name>
</gene>
<proteinExistence type="predicted"/>
<name>A0ABM7N797_ERWRD</name>
<keyword evidence="1" id="KW-0614">Plasmid</keyword>
<accession>A0ABM7N797</accession>
<reference evidence="1 2" key="1">
    <citation type="submission" date="2021-01" db="EMBL/GenBank/DDBJ databases">
        <title>Complete genome sequence of Erwinia rhapontici MAFF 311153.</title>
        <authorList>
            <person name="Morohoshi T."/>
            <person name="Someya N."/>
        </authorList>
    </citation>
    <scope>NUCLEOTIDE SEQUENCE [LARGE SCALE GENOMIC DNA]</scope>
    <source>
        <strain evidence="1 2">MAFF 311153</strain>
        <plasmid evidence="1 2">pERA53</plasmid>
    </source>
</reference>
<keyword evidence="2" id="KW-1185">Reference proteome</keyword>
<organism evidence="1 2">
    <name type="scientific">Erwinia rhapontici</name>
    <name type="common">Pectobacterium rhapontici</name>
    <dbReference type="NCBI Taxonomy" id="55212"/>
    <lineage>
        <taxon>Bacteria</taxon>
        <taxon>Pseudomonadati</taxon>
        <taxon>Pseudomonadota</taxon>
        <taxon>Gammaproteobacteria</taxon>
        <taxon>Enterobacterales</taxon>
        <taxon>Erwiniaceae</taxon>
        <taxon>Erwinia</taxon>
    </lineage>
</organism>
<evidence type="ECO:0000313" key="1">
    <source>
        <dbReference type="EMBL" id="BCQ37356.1"/>
    </source>
</evidence>
<sequence>MSYVERFYDGFIYNHMKINNKKYFGTSMLQKTSESGVCLQDKLPVWKDFLFLLGG</sequence>
<geneLocation type="plasmid" evidence="1 2">
    <name>pERA53</name>
</geneLocation>
<dbReference type="EMBL" id="AP024330">
    <property type="protein sequence ID" value="BCQ37356.1"/>
    <property type="molecule type" value="Genomic_DNA"/>
</dbReference>
<evidence type="ECO:0000313" key="2">
    <source>
        <dbReference type="Proteomes" id="UP000677515"/>
    </source>
</evidence>